<dbReference type="UniPathway" id="UPA00391"/>
<dbReference type="InterPro" id="IPR038418">
    <property type="entry name" value="6-PTP_synth/QueD_sf"/>
</dbReference>
<evidence type="ECO:0000256" key="1">
    <source>
        <dbReference type="ARBA" id="ARBA00005061"/>
    </source>
</evidence>
<comment type="catalytic activity">
    <reaction evidence="6">
        <text>7,8-dihydroneopterin 3'-triphosphate + H2O = 6-carboxy-5,6,7,8-tetrahydropterin + triphosphate + acetaldehyde + 2 H(+)</text>
        <dbReference type="Rhea" id="RHEA:27966"/>
        <dbReference type="ChEBI" id="CHEBI:15343"/>
        <dbReference type="ChEBI" id="CHEBI:15377"/>
        <dbReference type="ChEBI" id="CHEBI:15378"/>
        <dbReference type="ChEBI" id="CHEBI:18036"/>
        <dbReference type="ChEBI" id="CHEBI:58462"/>
        <dbReference type="ChEBI" id="CHEBI:61032"/>
        <dbReference type="EC" id="4.1.2.50"/>
    </reaction>
</comment>
<organism evidence="7 8">
    <name type="scientific">Nitrincola lacisaponensis</name>
    <dbReference type="NCBI Taxonomy" id="267850"/>
    <lineage>
        <taxon>Bacteria</taxon>
        <taxon>Pseudomonadati</taxon>
        <taxon>Pseudomonadota</taxon>
        <taxon>Gammaproteobacteria</taxon>
        <taxon>Oceanospirillales</taxon>
        <taxon>Oceanospirillaceae</taxon>
        <taxon>Nitrincola</taxon>
    </lineage>
</organism>
<dbReference type="Proteomes" id="UP000027318">
    <property type="component" value="Unassembled WGS sequence"/>
</dbReference>
<dbReference type="AlphaFoldDB" id="A0A063Y0K9"/>
<dbReference type="OrthoDB" id="5820615at2"/>
<evidence type="ECO:0000256" key="3">
    <source>
        <dbReference type="ARBA" id="ARBA00012982"/>
    </source>
</evidence>
<comment type="caution">
    <text evidence="7">The sequence shown here is derived from an EMBL/GenBank/DDBJ whole genome shotgun (WGS) entry which is preliminary data.</text>
</comment>
<keyword evidence="7" id="KW-0560">Oxidoreductase</keyword>
<dbReference type="EC" id="4.1.2.50" evidence="3"/>
<evidence type="ECO:0000313" key="8">
    <source>
        <dbReference type="Proteomes" id="UP000027318"/>
    </source>
</evidence>
<dbReference type="GO" id="GO:0070497">
    <property type="term" value="F:6-carboxytetrahydropterin synthase activity"/>
    <property type="evidence" value="ECO:0007669"/>
    <property type="project" value="UniProtKB-EC"/>
</dbReference>
<protein>
    <recommendedName>
        <fullName evidence="4">6-carboxy-5,6,7,8-tetrahydropterin synthase</fullName>
        <ecNumber evidence="3">4.1.2.50</ecNumber>
    </recommendedName>
    <alternativeName>
        <fullName evidence="5">Queuosine biosynthesis protein QueD</fullName>
    </alternativeName>
</protein>
<dbReference type="RefSeq" id="WP_036549447.1">
    <property type="nucleotide sequence ID" value="NZ_JMSZ01000040.1"/>
</dbReference>
<evidence type="ECO:0000256" key="5">
    <source>
        <dbReference type="ARBA" id="ARBA00031449"/>
    </source>
</evidence>
<evidence type="ECO:0000313" key="7">
    <source>
        <dbReference type="EMBL" id="KDE38715.1"/>
    </source>
</evidence>
<dbReference type="GO" id="GO:0016491">
    <property type="term" value="F:oxidoreductase activity"/>
    <property type="evidence" value="ECO:0007669"/>
    <property type="project" value="UniProtKB-KW"/>
</dbReference>
<dbReference type="PATRIC" id="fig|267850.7.peg.2763"/>
<dbReference type="Pfam" id="PF01242">
    <property type="entry name" value="PTPS"/>
    <property type="match status" value="2"/>
</dbReference>
<keyword evidence="8" id="KW-1185">Reference proteome</keyword>
<dbReference type="SUPFAM" id="SSF55620">
    <property type="entry name" value="Tetrahydrobiopterin biosynthesis enzymes-like"/>
    <property type="match status" value="2"/>
</dbReference>
<name>A0A063Y0K9_9GAMM</name>
<proteinExistence type="inferred from homology"/>
<evidence type="ECO:0000256" key="2">
    <source>
        <dbReference type="ARBA" id="ARBA00008900"/>
    </source>
</evidence>
<reference evidence="7 8" key="1">
    <citation type="journal article" date="2005" name="Int. J. Syst. Evol. Microbiol.">
        <title>Nitrincola lacisaponensis gen. nov., sp. nov., a novel alkaliphilic bacterium isolated from an alkaline, saline lake.</title>
        <authorList>
            <person name="Dimitriu P.A."/>
            <person name="Shukla S.K."/>
            <person name="Conradt J."/>
            <person name="Marquez M.C."/>
            <person name="Ventosa A."/>
            <person name="Maglia A."/>
            <person name="Peyton B.M."/>
            <person name="Pinkart H.C."/>
            <person name="Mormile M.R."/>
        </authorList>
    </citation>
    <scope>NUCLEOTIDE SEQUENCE [LARGE SCALE GENOMIC DNA]</scope>
    <source>
        <strain evidence="7 8">4CA</strain>
    </source>
</reference>
<accession>A0A063Y0K9</accession>
<dbReference type="InterPro" id="IPR007115">
    <property type="entry name" value="6-PTP_synth/QueD"/>
</dbReference>
<sequence>MKLFVDNLTHVDFSYLHPQRGLMGESWEVQLVLEGKLDEQGMICDFGVVKKRIKTWLDAHVDHMLVVATGMPGLAVEQFDGQTRVSWPYPDGGTFVCQAPEQAIALIPVDTIQQQAVARWCEDQLLALFPEQVESLALRFVAESIEGAFYHYSHGLQQHKGNCQRIAHGHRSRVQIRVDQKRRQDLELFWAQQFEDIYLGTRAHLQAVEEGQAVFRYQAPQGDFQLTLPVSRCYMMDTETTVEQIAQHLAEKVAEEYPDSVVEVRAYEGVGKGAIVTRP</sequence>
<comment type="pathway">
    <text evidence="1">Purine metabolism; 7-cyano-7-deazaguanine biosynthesis.</text>
</comment>
<evidence type="ECO:0000256" key="6">
    <source>
        <dbReference type="ARBA" id="ARBA00048807"/>
    </source>
</evidence>
<gene>
    <name evidence="7" type="ORF">ADINL_2810</name>
</gene>
<evidence type="ECO:0000256" key="4">
    <source>
        <dbReference type="ARBA" id="ARBA00018141"/>
    </source>
</evidence>
<dbReference type="Gene3D" id="3.30.479.10">
    <property type="entry name" value="6-pyruvoyl tetrahydropterin synthase/QueD"/>
    <property type="match status" value="2"/>
</dbReference>
<dbReference type="STRING" id="267850.ADINL_2810"/>
<dbReference type="EMBL" id="JMSZ01000040">
    <property type="protein sequence ID" value="KDE38715.1"/>
    <property type="molecule type" value="Genomic_DNA"/>
</dbReference>
<comment type="similarity">
    <text evidence="2">Belongs to the PTPS family. QueD subfamily.</text>
</comment>